<dbReference type="AlphaFoldDB" id="A0A674DX52"/>
<protein>
    <recommendedName>
        <fullName evidence="4">Tc1-like transposase DDE domain-containing protein</fullName>
    </recommendedName>
</protein>
<reference evidence="2" key="1">
    <citation type="submission" date="2025-08" db="UniProtKB">
        <authorList>
            <consortium name="Ensembl"/>
        </authorList>
    </citation>
    <scope>IDENTIFICATION</scope>
</reference>
<evidence type="ECO:0000313" key="3">
    <source>
        <dbReference type="Proteomes" id="UP000472277"/>
    </source>
</evidence>
<name>A0A674DX52_SALTR</name>
<dbReference type="GO" id="GO:0003676">
    <property type="term" value="F:nucleic acid binding"/>
    <property type="evidence" value="ECO:0007669"/>
    <property type="project" value="InterPro"/>
</dbReference>
<accession>A0A674DX52</accession>
<dbReference type="GeneTree" id="ENSGT01120000277775"/>
<feature type="region of interest" description="Disordered" evidence="1">
    <location>
        <begin position="67"/>
        <end position="108"/>
    </location>
</feature>
<evidence type="ECO:0008006" key="4">
    <source>
        <dbReference type="Google" id="ProtNLM"/>
    </source>
</evidence>
<dbReference type="InterPro" id="IPR036397">
    <property type="entry name" value="RNaseH_sf"/>
</dbReference>
<organism evidence="2 3">
    <name type="scientific">Salmo trutta</name>
    <name type="common">Brown trout</name>
    <dbReference type="NCBI Taxonomy" id="8032"/>
    <lineage>
        <taxon>Eukaryota</taxon>
        <taxon>Metazoa</taxon>
        <taxon>Chordata</taxon>
        <taxon>Craniata</taxon>
        <taxon>Vertebrata</taxon>
        <taxon>Euteleostomi</taxon>
        <taxon>Actinopterygii</taxon>
        <taxon>Neopterygii</taxon>
        <taxon>Teleostei</taxon>
        <taxon>Protacanthopterygii</taxon>
        <taxon>Salmoniformes</taxon>
        <taxon>Salmonidae</taxon>
        <taxon>Salmoninae</taxon>
        <taxon>Salmo</taxon>
    </lineage>
</organism>
<dbReference type="InParanoid" id="A0A674DX52"/>
<sequence>MHKVRFSQKWFVEISVEELDWPAQSPDLNPIEYLWDELEYEEEDNGGYYYQPLNQDMPPVAEQLQEVQERIESKGLNLPQPPPLDSDEEEEEEEPEGAAAQRSFHPHG</sequence>
<reference evidence="2" key="2">
    <citation type="submission" date="2025-09" db="UniProtKB">
        <authorList>
            <consortium name="Ensembl"/>
        </authorList>
    </citation>
    <scope>IDENTIFICATION</scope>
</reference>
<dbReference type="Gene3D" id="3.30.420.10">
    <property type="entry name" value="Ribonuclease H-like superfamily/Ribonuclease H"/>
    <property type="match status" value="1"/>
</dbReference>
<evidence type="ECO:0000313" key="2">
    <source>
        <dbReference type="Ensembl" id="ENSSTUP00000100622.1"/>
    </source>
</evidence>
<keyword evidence="3" id="KW-1185">Reference proteome</keyword>
<dbReference type="Proteomes" id="UP000472277">
    <property type="component" value="Chromosome 14"/>
</dbReference>
<feature type="compositionally biased region" description="Acidic residues" evidence="1">
    <location>
        <begin position="85"/>
        <end position="96"/>
    </location>
</feature>
<proteinExistence type="predicted"/>
<evidence type="ECO:0000256" key="1">
    <source>
        <dbReference type="SAM" id="MobiDB-lite"/>
    </source>
</evidence>
<dbReference type="Ensembl" id="ENSSTUT00000107954.1">
    <property type="protein sequence ID" value="ENSSTUP00000100622.1"/>
    <property type="gene ID" value="ENSSTUG00000045088.1"/>
</dbReference>